<dbReference type="GO" id="GO:0005524">
    <property type="term" value="F:ATP binding"/>
    <property type="evidence" value="ECO:0007669"/>
    <property type="project" value="UniProtKB-KW"/>
</dbReference>
<dbReference type="PANTHER" id="PTHR10534">
    <property type="entry name" value="PYRIDOXAL KINASE"/>
    <property type="match status" value="1"/>
</dbReference>
<dbReference type="EC" id="2.7.1.35" evidence="1"/>
<dbReference type="InterPro" id="IPR013749">
    <property type="entry name" value="PM/HMP-P_kinase-1"/>
</dbReference>
<keyword evidence="5" id="KW-0067">ATP-binding</keyword>
<sequence>MARILVLSSWTSAGHVGLSAAVPALQALGHVPLQLPTIVLSNEPGFAHTAGDRIPPEQLAAMIDALEGNGWLSGLDALLTGYLPSAAHVEIAVGLVARIRRLSPAARVVVDPILGDTAEGLYLDPVAAAGVRDRLVPLADILTPNGFELGWLSGQGIATLAEAVAAARDLGARVLVTTPPLTDAAGVLDVGPGAPVLYETPQFRDVPHGVGDVFSALIAAGEPVGAAVGHLAALCAASSGAEHLALVPASAWMAALPVAGRSLAESEG</sequence>
<organism evidence="7 8">
    <name type="scientific">Amaricoccus macauensis</name>
    <dbReference type="NCBI Taxonomy" id="57001"/>
    <lineage>
        <taxon>Bacteria</taxon>
        <taxon>Pseudomonadati</taxon>
        <taxon>Pseudomonadota</taxon>
        <taxon>Alphaproteobacteria</taxon>
        <taxon>Rhodobacterales</taxon>
        <taxon>Paracoccaceae</taxon>
        <taxon>Amaricoccus</taxon>
    </lineage>
</organism>
<evidence type="ECO:0000256" key="3">
    <source>
        <dbReference type="ARBA" id="ARBA00022741"/>
    </source>
</evidence>
<comment type="caution">
    <text evidence="7">The sequence shown here is derived from an EMBL/GenBank/DDBJ whole genome shotgun (WGS) entry which is preliminary data.</text>
</comment>
<dbReference type="GO" id="GO:0009443">
    <property type="term" value="P:pyridoxal 5'-phosphate salvage"/>
    <property type="evidence" value="ECO:0007669"/>
    <property type="project" value="InterPro"/>
</dbReference>
<keyword evidence="4 7" id="KW-0418">Kinase</keyword>
<evidence type="ECO:0000256" key="1">
    <source>
        <dbReference type="ARBA" id="ARBA00012104"/>
    </source>
</evidence>
<evidence type="ECO:0000256" key="4">
    <source>
        <dbReference type="ARBA" id="ARBA00022777"/>
    </source>
</evidence>
<reference evidence="7 8" key="1">
    <citation type="submission" date="2020-08" db="EMBL/GenBank/DDBJ databases">
        <title>Genomic Encyclopedia of Type Strains, Phase IV (KMG-IV): sequencing the most valuable type-strain genomes for metagenomic binning, comparative biology and taxonomic classification.</title>
        <authorList>
            <person name="Goeker M."/>
        </authorList>
    </citation>
    <scope>NUCLEOTIDE SEQUENCE [LARGE SCALE GENOMIC DNA]</scope>
    <source>
        <strain evidence="7 8">DSM 101730</strain>
    </source>
</reference>
<name>A0A840STU6_9RHOB</name>
<gene>
    <name evidence="7" type="ORF">HNP73_002649</name>
</gene>
<keyword evidence="2 7" id="KW-0808">Transferase</keyword>
<dbReference type="PANTHER" id="PTHR10534:SF2">
    <property type="entry name" value="PYRIDOXAL KINASE"/>
    <property type="match status" value="1"/>
</dbReference>
<dbReference type="AlphaFoldDB" id="A0A840STU6"/>
<dbReference type="EMBL" id="JACHFM010000002">
    <property type="protein sequence ID" value="MBB5222713.1"/>
    <property type="molecule type" value="Genomic_DNA"/>
</dbReference>
<dbReference type="RefSeq" id="WP_184150010.1">
    <property type="nucleotide sequence ID" value="NZ_JACHFM010000002.1"/>
</dbReference>
<dbReference type="SUPFAM" id="SSF53613">
    <property type="entry name" value="Ribokinase-like"/>
    <property type="match status" value="1"/>
</dbReference>
<dbReference type="InterPro" id="IPR004625">
    <property type="entry name" value="PyrdxlKinase"/>
</dbReference>
<dbReference type="Pfam" id="PF08543">
    <property type="entry name" value="Phos_pyr_kin"/>
    <property type="match status" value="1"/>
</dbReference>
<dbReference type="Gene3D" id="3.40.1190.20">
    <property type="match status" value="1"/>
</dbReference>
<evidence type="ECO:0000259" key="6">
    <source>
        <dbReference type="Pfam" id="PF08543"/>
    </source>
</evidence>
<keyword evidence="8" id="KW-1185">Reference proteome</keyword>
<evidence type="ECO:0000256" key="5">
    <source>
        <dbReference type="ARBA" id="ARBA00022840"/>
    </source>
</evidence>
<evidence type="ECO:0000256" key="2">
    <source>
        <dbReference type="ARBA" id="ARBA00022679"/>
    </source>
</evidence>
<dbReference type="Proteomes" id="UP000549457">
    <property type="component" value="Unassembled WGS sequence"/>
</dbReference>
<keyword evidence="3" id="KW-0547">Nucleotide-binding</keyword>
<feature type="domain" description="Pyridoxamine kinase/Phosphomethylpyrimidine kinase" evidence="6">
    <location>
        <begin position="14"/>
        <end position="222"/>
    </location>
</feature>
<dbReference type="GO" id="GO:0005829">
    <property type="term" value="C:cytosol"/>
    <property type="evidence" value="ECO:0007669"/>
    <property type="project" value="TreeGrafter"/>
</dbReference>
<proteinExistence type="predicted"/>
<accession>A0A840STU6</accession>
<dbReference type="InterPro" id="IPR029056">
    <property type="entry name" value="Ribokinase-like"/>
</dbReference>
<dbReference type="GO" id="GO:0008478">
    <property type="term" value="F:pyridoxal kinase activity"/>
    <property type="evidence" value="ECO:0007669"/>
    <property type="project" value="UniProtKB-EC"/>
</dbReference>
<evidence type="ECO:0000313" key="7">
    <source>
        <dbReference type="EMBL" id="MBB5222713.1"/>
    </source>
</evidence>
<protein>
    <recommendedName>
        <fullName evidence="1">pyridoxal kinase</fullName>
        <ecNumber evidence="1">2.7.1.35</ecNumber>
    </recommendedName>
</protein>
<evidence type="ECO:0000313" key="8">
    <source>
        <dbReference type="Proteomes" id="UP000549457"/>
    </source>
</evidence>